<dbReference type="InterPro" id="IPR011051">
    <property type="entry name" value="RmlC_Cupin_sf"/>
</dbReference>
<dbReference type="SUPFAM" id="SSF51182">
    <property type="entry name" value="RmlC-like cupins"/>
    <property type="match status" value="1"/>
</dbReference>
<accession>A0A4P7NZJ9</accession>
<dbReference type="OrthoDB" id="9799053at2"/>
<dbReference type="AlphaFoldDB" id="A0A4P7NZJ9"/>
<dbReference type="RefSeq" id="WP_135795766.1">
    <property type="nucleotide sequence ID" value="NZ_CP032096.1"/>
</dbReference>
<dbReference type="Gene3D" id="2.60.120.10">
    <property type="entry name" value="Jelly Rolls"/>
    <property type="match status" value="1"/>
</dbReference>
<dbReference type="CDD" id="cd02227">
    <property type="entry name" value="cupin_TM1112-like"/>
    <property type="match status" value="1"/>
</dbReference>
<dbReference type="EMBL" id="CP032096">
    <property type="protein sequence ID" value="QBZ83118.1"/>
    <property type="molecule type" value="Genomic_DNA"/>
</dbReference>
<proteinExistence type="predicted"/>
<dbReference type="PANTHER" id="PTHR33271">
    <property type="entry name" value="OS04G0445200 PROTEIN"/>
    <property type="match status" value="1"/>
</dbReference>
<name>A0A4P7NZJ9_9GAMM</name>
<feature type="domain" description="(S)-ureidoglycine aminohydrolase cupin" evidence="1">
    <location>
        <begin position="17"/>
        <end position="89"/>
    </location>
</feature>
<evidence type="ECO:0000313" key="2">
    <source>
        <dbReference type="EMBL" id="QBZ83118.1"/>
    </source>
</evidence>
<organism evidence="2 3">
    <name type="scientific">Hydrogenovibrio crunogenus</name>
    <dbReference type="NCBI Taxonomy" id="39765"/>
    <lineage>
        <taxon>Bacteria</taxon>
        <taxon>Pseudomonadati</taxon>
        <taxon>Pseudomonadota</taxon>
        <taxon>Gammaproteobacteria</taxon>
        <taxon>Thiotrichales</taxon>
        <taxon>Piscirickettsiaceae</taxon>
        <taxon>Hydrogenovibrio</taxon>
    </lineage>
</organism>
<evidence type="ECO:0000259" key="1">
    <source>
        <dbReference type="Pfam" id="PF05899"/>
    </source>
</evidence>
<protein>
    <submittedName>
        <fullName evidence="2">3-hydroxyisobutyrate dehydrogenase and cupin domain protein</fullName>
    </submittedName>
</protein>
<dbReference type="InterPro" id="IPR014710">
    <property type="entry name" value="RmlC-like_jellyroll"/>
</dbReference>
<evidence type="ECO:0000313" key="3">
    <source>
        <dbReference type="Proteomes" id="UP000296201"/>
    </source>
</evidence>
<dbReference type="Pfam" id="PF05899">
    <property type="entry name" value="Cupin_3"/>
    <property type="match status" value="1"/>
</dbReference>
<dbReference type="PANTHER" id="PTHR33271:SF22">
    <property type="entry name" value="OS04G0445200 PROTEIN"/>
    <property type="match status" value="1"/>
</dbReference>
<gene>
    <name evidence="2" type="ORF">GHNINEIG_01159</name>
</gene>
<keyword evidence="3" id="KW-1185">Reference proteome</keyword>
<dbReference type="InterPro" id="IPR008579">
    <property type="entry name" value="UGlyAH_Cupin_dom"/>
</dbReference>
<reference evidence="2 3" key="1">
    <citation type="submission" date="2018-08" db="EMBL/GenBank/DDBJ databases">
        <title>Horizontal acquisition of hydrogen conversion ability and other habitat adaptations in Hydrogenovibrio crunogenus strains.</title>
        <authorList>
            <person name="Gonnella G."/>
            <person name="Adam N."/>
            <person name="Perner M."/>
        </authorList>
    </citation>
    <scope>NUCLEOTIDE SEQUENCE [LARGE SCALE GENOMIC DNA]</scope>
    <source>
        <strain evidence="2 3">SP-41</strain>
    </source>
</reference>
<sequence>MDQDVTIESTPNEDRLSALGAREWPIWEKEVSNFPWHYDEQEVCYVLEGEVTVTVEDGTQYHIKPGDLVTFRQGLNCYWSVETPIKKHYKFG</sequence>
<dbReference type="Proteomes" id="UP000296201">
    <property type="component" value="Chromosome"/>
</dbReference>